<sequence>MRDENLNSSTIKLSLRRSPRSRLSGPHITRSHIEKVMEKTISVGTSNHVDKVRTCKRKSDQALTPLRKEVGETDRIITPRKPVFSLDKSILRKEKSRNFMILILRQVIVKKLNCILILPYVSIVQEKANMLINSLIEKSELDRIGLIVVDEVDIIIITFSTQYFSILLSEATVAHSDAKIDARKKLIDSQLEISLLSGVAYHHSGLTHDERKHIESAYVYLALAPSEKNLLSTLGLPEKRILQYILCKKQLVGWSSCNTSIYCFNVAENMESRTTLVCSGKVSLCLFITSKNLLIVRDALTEILIPLMSIDGVKRKRAHQLYAAGYKTVAIIAKADYNNILNDIANLSKFQAVRIINSAKQLYTYIYIFYIYIYFFR</sequence>
<evidence type="ECO:0000256" key="3">
    <source>
        <dbReference type="ARBA" id="ARBA00022806"/>
    </source>
</evidence>
<dbReference type="WBParaSite" id="Hba_09566">
    <property type="protein sequence ID" value="Hba_09566"/>
    <property type="gene ID" value="Hba_09566"/>
</dbReference>
<dbReference type="GO" id="GO:0005524">
    <property type="term" value="F:ATP binding"/>
    <property type="evidence" value="ECO:0007669"/>
    <property type="project" value="UniProtKB-KW"/>
</dbReference>
<dbReference type="InterPro" id="IPR027417">
    <property type="entry name" value="P-loop_NTPase"/>
</dbReference>
<keyword evidence="3" id="KW-0347">Helicase</keyword>
<dbReference type="GO" id="GO:0016787">
    <property type="term" value="F:hydrolase activity"/>
    <property type="evidence" value="ECO:0007669"/>
    <property type="project" value="UniProtKB-KW"/>
</dbReference>
<dbReference type="Proteomes" id="UP000095283">
    <property type="component" value="Unplaced"/>
</dbReference>
<dbReference type="SUPFAM" id="SSF158702">
    <property type="entry name" value="Sec63 N-terminal domain-like"/>
    <property type="match status" value="1"/>
</dbReference>
<keyword evidence="2" id="KW-0378">Hydrolase</keyword>
<evidence type="ECO:0000256" key="2">
    <source>
        <dbReference type="ARBA" id="ARBA00022801"/>
    </source>
</evidence>
<reference evidence="7" key="1">
    <citation type="submission" date="2016-11" db="UniProtKB">
        <authorList>
            <consortium name="WormBaseParasite"/>
        </authorList>
    </citation>
    <scope>IDENTIFICATION</scope>
</reference>
<accession>A0A1I7WWI4</accession>
<evidence type="ECO:0000313" key="7">
    <source>
        <dbReference type="WBParaSite" id="Hba_09566"/>
    </source>
</evidence>
<dbReference type="GO" id="GO:0004386">
    <property type="term" value="F:helicase activity"/>
    <property type="evidence" value="ECO:0007669"/>
    <property type="project" value="UniProtKB-KW"/>
</dbReference>
<dbReference type="Gene3D" id="3.40.50.300">
    <property type="entry name" value="P-loop containing nucleotide triphosphate hydrolases"/>
    <property type="match status" value="1"/>
</dbReference>
<keyword evidence="6" id="KW-1185">Reference proteome</keyword>
<proteinExistence type="predicted"/>
<dbReference type="PANTHER" id="PTHR47961:SF12">
    <property type="entry name" value="HELICASE POLQ-LIKE"/>
    <property type="match status" value="1"/>
</dbReference>
<evidence type="ECO:0000313" key="6">
    <source>
        <dbReference type="Proteomes" id="UP000095283"/>
    </source>
</evidence>
<evidence type="ECO:0000256" key="4">
    <source>
        <dbReference type="ARBA" id="ARBA00022840"/>
    </source>
</evidence>
<feature type="compositionally biased region" description="Polar residues" evidence="5">
    <location>
        <begin position="1"/>
        <end position="12"/>
    </location>
</feature>
<dbReference type="InterPro" id="IPR050474">
    <property type="entry name" value="Hel308_SKI2-like"/>
</dbReference>
<dbReference type="AlphaFoldDB" id="A0A1I7WWI4"/>
<dbReference type="Gene3D" id="1.10.150.20">
    <property type="entry name" value="5' to 3' exonuclease, C-terminal subdomain"/>
    <property type="match status" value="1"/>
</dbReference>
<protein>
    <submittedName>
        <fullName evidence="7">Helicase ATP-binding domain-containing protein</fullName>
    </submittedName>
</protein>
<evidence type="ECO:0000256" key="5">
    <source>
        <dbReference type="SAM" id="MobiDB-lite"/>
    </source>
</evidence>
<keyword evidence="1" id="KW-0547">Nucleotide-binding</keyword>
<organism evidence="6 7">
    <name type="scientific">Heterorhabditis bacteriophora</name>
    <name type="common">Entomopathogenic nematode worm</name>
    <dbReference type="NCBI Taxonomy" id="37862"/>
    <lineage>
        <taxon>Eukaryota</taxon>
        <taxon>Metazoa</taxon>
        <taxon>Ecdysozoa</taxon>
        <taxon>Nematoda</taxon>
        <taxon>Chromadorea</taxon>
        <taxon>Rhabditida</taxon>
        <taxon>Rhabditina</taxon>
        <taxon>Rhabditomorpha</taxon>
        <taxon>Strongyloidea</taxon>
        <taxon>Heterorhabditidae</taxon>
        <taxon>Heterorhabditis</taxon>
    </lineage>
</organism>
<keyword evidence="4" id="KW-0067">ATP-binding</keyword>
<dbReference type="PANTHER" id="PTHR47961">
    <property type="entry name" value="DNA POLYMERASE THETA, PUTATIVE (AFU_ORTHOLOGUE AFUA_1G05260)-RELATED"/>
    <property type="match status" value="1"/>
</dbReference>
<evidence type="ECO:0000256" key="1">
    <source>
        <dbReference type="ARBA" id="ARBA00022741"/>
    </source>
</evidence>
<name>A0A1I7WWI4_HETBA</name>
<feature type="region of interest" description="Disordered" evidence="5">
    <location>
        <begin position="1"/>
        <end position="26"/>
    </location>
</feature>